<protein>
    <submittedName>
        <fullName evidence="1">Uncharacterized protein</fullName>
    </submittedName>
</protein>
<dbReference type="Proteomes" id="UP000014500">
    <property type="component" value="Unassembled WGS sequence"/>
</dbReference>
<dbReference type="EnsemblMetazoa" id="SMAR004104-RA">
    <property type="protein sequence ID" value="SMAR004104-PA"/>
    <property type="gene ID" value="SMAR004104"/>
</dbReference>
<dbReference type="AlphaFoldDB" id="T1ISM4"/>
<name>T1ISM4_STRMM</name>
<reference evidence="1" key="2">
    <citation type="submission" date="2015-02" db="UniProtKB">
        <authorList>
            <consortium name="EnsemblMetazoa"/>
        </authorList>
    </citation>
    <scope>IDENTIFICATION</scope>
</reference>
<keyword evidence="2" id="KW-1185">Reference proteome</keyword>
<dbReference type="HOGENOM" id="CLU_2815669_0_0_1"/>
<evidence type="ECO:0000313" key="2">
    <source>
        <dbReference type="Proteomes" id="UP000014500"/>
    </source>
</evidence>
<accession>T1ISM4</accession>
<proteinExistence type="predicted"/>
<reference evidence="2" key="1">
    <citation type="submission" date="2011-05" db="EMBL/GenBank/DDBJ databases">
        <authorList>
            <person name="Richards S.R."/>
            <person name="Qu J."/>
            <person name="Jiang H."/>
            <person name="Jhangiani S.N."/>
            <person name="Agravi P."/>
            <person name="Goodspeed R."/>
            <person name="Gross S."/>
            <person name="Mandapat C."/>
            <person name="Jackson L."/>
            <person name="Mathew T."/>
            <person name="Pu L."/>
            <person name="Thornton R."/>
            <person name="Saada N."/>
            <person name="Wilczek-Boney K.B."/>
            <person name="Lee S."/>
            <person name="Kovar C."/>
            <person name="Wu Y."/>
            <person name="Scherer S.E."/>
            <person name="Worley K.C."/>
            <person name="Muzny D.M."/>
            <person name="Gibbs R."/>
        </authorList>
    </citation>
    <scope>NUCLEOTIDE SEQUENCE</scope>
    <source>
        <strain evidence="2">Brora</strain>
    </source>
</reference>
<organism evidence="1 2">
    <name type="scientific">Strigamia maritima</name>
    <name type="common">European centipede</name>
    <name type="synonym">Geophilus maritimus</name>
    <dbReference type="NCBI Taxonomy" id="126957"/>
    <lineage>
        <taxon>Eukaryota</taxon>
        <taxon>Metazoa</taxon>
        <taxon>Ecdysozoa</taxon>
        <taxon>Arthropoda</taxon>
        <taxon>Myriapoda</taxon>
        <taxon>Chilopoda</taxon>
        <taxon>Pleurostigmophora</taxon>
        <taxon>Geophilomorpha</taxon>
        <taxon>Linotaeniidae</taxon>
        <taxon>Strigamia</taxon>
    </lineage>
</organism>
<dbReference type="EMBL" id="JH431442">
    <property type="status" value="NOT_ANNOTATED_CDS"/>
    <property type="molecule type" value="Genomic_DNA"/>
</dbReference>
<sequence>MQFFRYSYFAQVRALCPRATKFDNPRLNYVCMLTQLRCQDDIPVKNSSFIFDFFLDVPNFRYLKFRH</sequence>
<evidence type="ECO:0000313" key="1">
    <source>
        <dbReference type="EnsemblMetazoa" id="SMAR004104-PA"/>
    </source>
</evidence>